<reference evidence="2 3" key="1">
    <citation type="submission" date="2014-12" db="EMBL/GenBank/DDBJ databases">
        <title>16Stimator: statistical estimation of ribosomal gene copy numbers from draft genome assemblies.</title>
        <authorList>
            <person name="Perisin M.A."/>
            <person name="Vetter M."/>
            <person name="Gilbert J.A."/>
            <person name="Bergelson J."/>
        </authorList>
    </citation>
    <scope>NUCLEOTIDE SEQUENCE [LARGE SCALE GENOMIC DNA]</scope>
    <source>
        <strain evidence="2 3">MEJ076</strain>
    </source>
</reference>
<comment type="caution">
    <text evidence="2">The sequence shown here is derived from an EMBL/GenBank/DDBJ whole genome shotgun (WGS) entry which is preliminary data.</text>
</comment>
<evidence type="ECO:0000256" key="1">
    <source>
        <dbReference type="SAM" id="MobiDB-lite"/>
    </source>
</evidence>
<sequence length="95" mass="10946">MRADIQKGGLWRPANSTEGADFEQRWCRHCRSDEGENWEDEFGSDVPGVCVIRAQALWGGQPDEWVRRDGMPWCLAFTQDPDKPARCLFTKEMDV</sequence>
<accession>A0A0D0KYF3</accession>
<organism evidence="2 3">
    <name type="scientific">Agrobacterium tumefaciens</name>
    <dbReference type="NCBI Taxonomy" id="358"/>
    <lineage>
        <taxon>Bacteria</taxon>
        <taxon>Pseudomonadati</taxon>
        <taxon>Pseudomonadota</taxon>
        <taxon>Alphaproteobacteria</taxon>
        <taxon>Hyphomicrobiales</taxon>
        <taxon>Rhizobiaceae</taxon>
        <taxon>Rhizobium/Agrobacterium group</taxon>
        <taxon>Agrobacterium</taxon>
        <taxon>Agrobacterium tumefaciens complex</taxon>
    </lineage>
</organism>
<dbReference type="EMBL" id="JXQV01000003">
    <property type="protein sequence ID" value="KIQ05051.1"/>
    <property type="molecule type" value="Genomic_DNA"/>
</dbReference>
<protein>
    <submittedName>
        <fullName evidence="2">Uncharacterized protein</fullName>
    </submittedName>
</protein>
<evidence type="ECO:0000313" key="2">
    <source>
        <dbReference type="EMBL" id="KIQ05051.1"/>
    </source>
</evidence>
<dbReference type="AlphaFoldDB" id="A0A0D0KYF3"/>
<dbReference type="OrthoDB" id="8410676at2"/>
<evidence type="ECO:0000313" key="3">
    <source>
        <dbReference type="Proteomes" id="UP000035017"/>
    </source>
</evidence>
<dbReference type="Proteomes" id="UP000035017">
    <property type="component" value="Unassembled WGS sequence"/>
</dbReference>
<gene>
    <name evidence="2" type="ORF">RU07_02305</name>
</gene>
<feature type="region of interest" description="Disordered" evidence="1">
    <location>
        <begin position="1"/>
        <end position="20"/>
    </location>
</feature>
<name>A0A0D0KYF3_AGRTU</name>
<proteinExistence type="predicted"/>